<dbReference type="OrthoDB" id="5419617at2759"/>
<comment type="caution">
    <text evidence="1">The sequence shown here is derived from an EMBL/GenBank/DDBJ whole genome shotgun (WGS) entry which is preliminary data.</text>
</comment>
<name>A0A8S4QV65_9NEOP</name>
<evidence type="ECO:0000313" key="1">
    <source>
        <dbReference type="EMBL" id="CAH2225034.1"/>
    </source>
</evidence>
<gene>
    <name evidence="1" type="primary">jg4985</name>
    <name evidence="1" type="ORF">PAEG_LOCUS6928</name>
</gene>
<dbReference type="EMBL" id="CAKXAJ010020839">
    <property type="protein sequence ID" value="CAH2225034.1"/>
    <property type="molecule type" value="Genomic_DNA"/>
</dbReference>
<reference evidence="1" key="1">
    <citation type="submission" date="2022-03" db="EMBL/GenBank/DDBJ databases">
        <authorList>
            <person name="Lindestad O."/>
        </authorList>
    </citation>
    <scope>NUCLEOTIDE SEQUENCE</scope>
</reference>
<dbReference type="AlphaFoldDB" id="A0A8S4QV65"/>
<accession>A0A8S4QV65</accession>
<organism evidence="1 2">
    <name type="scientific">Pararge aegeria aegeria</name>
    <dbReference type="NCBI Taxonomy" id="348720"/>
    <lineage>
        <taxon>Eukaryota</taxon>
        <taxon>Metazoa</taxon>
        <taxon>Ecdysozoa</taxon>
        <taxon>Arthropoda</taxon>
        <taxon>Hexapoda</taxon>
        <taxon>Insecta</taxon>
        <taxon>Pterygota</taxon>
        <taxon>Neoptera</taxon>
        <taxon>Endopterygota</taxon>
        <taxon>Lepidoptera</taxon>
        <taxon>Glossata</taxon>
        <taxon>Ditrysia</taxon>
        <taxon>Papilionoidea</taxon>
        <taxon>Nymphalidae</taxon>
        <taxon>Satyrinae</taxon>
        <taxon>Satyrini</taxon>
        <taxon>Parargina</taxon>
        <taxon>Pararge</taxon>
    </lineage>
</organism>
<sequence length="63" mass="7362">MYTTRGYGLWNDTNTGLTKILSKEMTKCSQLKWICEKMRKQYVLDRHYKVAAEEGITDKADTV</sequence>
<feature type="non-terminal residue" evidence="1">
    <location>
        <position position="63"/>
    </location>
</feature>
<dbReference type="Proteomes" id="UP000838756">
    <property type="component" value="Unassembled WGS sequence"/>
</dbReference>
<evidence type="ECO:0000313" key="2">
    <source>
        <dbReference type="Proteomes" id="UP000838756"/>
    </source>
</evidence>
<keyword evidence="2" id="KW-1185">Reference proteome</keyword>
<protein>
    <submittedName>
        <fullName evidence="1">Jg4985 protein</fullName>
    </submittedName>
</protein>
<proteinExistence type="predicted"/>